<feature type="domain" description="Abortive infection phage resistance protein N-terminal" evidence="2">
    <location>
        <begin position="30"/>
        <end position="180"/>
    </location>
</feature>
<sequence>MSELQEAFEELREDILLEAEARGVFQQEAFFELYAAAASDNGDTIDLEYAHSRQDGGRRPYQIDGHGFDDDRGTLYLAVCDYRDGTDLEPLQNDRLTSALKRVTNFFENACSSAFINSLEETSPAFSAAYSIYSARDLIKRLRIILFSNARLATKRPPQLGEEVGGLPVVYSVLDATRYFDIQKSFSRPEPIEVDVSTIAGGPIACLKASTEAEEHQSYLLAIPGSVLAEVYGLYGARLLEQNVRTYLQARTKVNKGILETIKKTPEMFFAYNNGLTATASAVDLETLEDGQLGIAAIHNLQIVNGGQTTASILYAKDVGKSSLERVHVQMKLSVVSPAVIEQVVPKISRFANTQNRISEADFFSSHPFHLQMERYSRTLTAPPQNGAMTGDKWFYERARGQYRDGTAYASAAGKKKYQLEYPKEKLIEKTDLAKYILSFERKPYIVSRGAQKAFVAFADETAKAWKSAPTQFNETWYRNACAMALIFRWTDKHVASSDWYKDDRGYKSQTVAYTLSWIAEQIDQQGKVNLNWGQVWNTQSVPDELQDLIVSLAPQIAAAIRRTPANVRNVGEYCKFELCWQNIKAAEFNVPVLPDHLMLDADEVHREKKEAKSTAMIDHEIDFDVLLHTLIPKAEIIRRVAEQRKFLSPKADRALQKLGSGNFNLARPDKNSIKLLVKRMAEEGMPVEEM</sequence>
<keyword evidence="4" id="KW-1185">Reference proteome</keyword>
<gene>
    <name evidence="3" type="ORF">SAMN05421774_10838</name>
</gene>
<dbReference type="Pfam" id="PF10592">
    <property type="entry name" value="AIPR"/>
    <property type="match status" value="1"/>
</dbReference>
<dbReference type="STRING" id="1086013.SAMN05421774_10838"/>
<dbReference type="InterPro" id="IPR055101">
    <property type="entry name" value="AIPR_N"/>
</dbReference>
<evidence type="ECO:0000313" key="3">
    <source>
        <dbReference type="EMBL" id="SIT19813.1"/>
    </source>
</evidence>
<accession>A0A1N7QAA9</accession>
<dbReference type="AlphaFoldDB" id="A0A1N7QAA9"/>
<proteinExistence type="predicted"/>
<evidence type="ECO:0000259" key="2">
    <source>
        <dbReference type="Pfam" id="PF22879"/>
    </source>
</evidence>
<dbReference type="EMBL" id="FTOT01000008">
    <property type="protein sequence ID" value="SIT19813.1"/>
    <property type="molecule type" value="Genomic_DNA"/>
</dbReference>
<dbReference type="RefSeq" id="WP_076533499.1">
    <property type="nucleotide sequence ID" value="NZ_BMEH01000008.1"/>
</dbReference>
<organism evidence="3 4">
    <name type="scientific">Gemmobacter megaterium</name>
    <dbReference type="NCBI Taxonomy" id="1086013"/>
    <lineage>
        <taxon>Bacteria</taxon>
        <taxon>Pseudomonadati</taxon>
        <taxon>Pseudomonadota</taxon>
        <taxon>Alphaproteobacteria</taxon>
        <taxon>Rhodobacterales</taxon>
        <taxon>Paracoccaceae</taxon>
        <taxon>Gemmobacter</taxon>
    </lineage>
</organism>
<evidence type="ECO:0000259" key="1">
    <source>
        <dbReference type="Pfam" id="PF10592"/>
    </source>
</evidence>
<dbReference type="Pfam" id="PF22879">
    <property type="entry name" value="AIPR_N"/>
    <property type="match status" value="1"/>
</dbReference>
<dbReference type="OrthoDB" id="9806213at2"/>
<dbReference type="InterPro" id="IPR018891">
    <property type="entry name" value="AIPR_C"/>
</dbReference>
<reference evidence="3 4" key="1">
    <citation type="submission" date="2017-01" db="EMBL/GenBank/DDBJ databases">
        <authorList>
            <person name="Mah S.A."/>
            <person name="Swanson W.J."/>
            <person name="Moy G.W."/>
            <person name="Vacquier V.D."/>
        </authorList>
    </citation>
    <scope>NUCLEOTIDE SEQUENCE [LARGE SCALE GENOMIC DNA]</scope>
    <source>
        <strain evidence="3 4">DSM 26375</strain>
    </source>
</reference>
<feature type="domain" description="Abortive phage infection protein C-terminal" evidence="1">
    <location>
        <begin position="240"/>
        <end position="564"/>
    </location>
</feature>
<protein>
    <submittedName>
        <fullName evidence="3">AIPR protein</fullName>
    </submittedName>
</protein>
<dbReference type="Proteomes" id="UP000186141">
    <property type="component" value="Unassembled WGS sequence"/>
</dbReference>
<name>A0A1N7QAA9_9RHOB</name>
<evidence type="ECO:0000313" key="4">
    <source>
        <dbReference type="Proteomes" id="UP000186141"/>
    </source>
</evidence>